<evidence type="ECO:0000313" key="1">
    <source>
        <dbReference type="EMBL" id="KHN11858.1"/>
    </source>
</evidence>
<proteinExistence type="predicted"/>
<sequence>MLRKEISQLQKKKVEMKKAIAKGSKAEQKAKKKQVEEEVCQLSAKLKGNHAKELVALGYSSGNGNEKSNLDSLVKAIVGVSVTSQPEDTKVYQQSIGAVCILDWAKETMVLQFVSIEVDAQQLMKAEVHNLAFTSIKPGFYTVSYRGVPNVKPGFYY</sequence>
<dbReference type="GO" id="GO:0016740">
    <property type="term" value="F:transferase activity"/>
    <property type="evidence" value="ECO:0007669"/>
    <property type="project" value="UniProtKB-KW"/>
</dbReference>
<accession>A0A0B2PVU4</accession>
<reference evidence="1" key="1">
    <citation type="submission" date="2014-07" db="EMBL/GenBank/DDBJ databases">
        <title>Identification of a novel salt tolerance gene in wild soybean by whole-genome sequencing.</title>
        <authorList>
            <person name="Lam H.-M."/>
            <person name="Qi X."/>
            <person name="Li M.-W."/>
            <person name="Liu X."/>
            <person name="Xie M."/>
            <person name="Ni M."/>
            <person name="Xu X."/>
        </authorList>
    </citation>
    <scope>NUCLEOTIDE SEQUENCE [LARGE SCALE GENOMIC DNA]</scope>
    <source>
        <tissue evidence="1">Root</tissue>
    </source>
</reference>
<dbReference type="AlphaFoldDB" id="A0A0B2PVU4"/>
<gene>
    <name evidence="1" type="ORF">glysoja_045718</name>
</gene>
<organism evidence="1">
    <name type="scientific">Glycine soja</name>
    <name type="common">Wild soybean</name>
    <dbReference type="NCBI Taxonomy" id="3848"/>
    <lineage>
        <taxon>Eukaryota</taxon>
        <taxon>Viridiplantae</taxon>
        <taxon>Streptophyta</taxon>
        <taxon>Embryophyta</taxon>
        <taxon>Tracheophyta</taxon>
        <taxon>Spermatophyta</taxon>
        <taxon>Magnoliopsida</taxon>
        <taxon>eudicotyledons</taxon>
        <taxon>Gunneridae</taxon>
        <taxon>Pentapetalae</taxon>
        <taxon>rosids</taxon>
        <taxon>fabids</taxon>
        <taxon>Fabales</taxon>
        <taxon>Fabaceae</taxon>
        <taxon>Papilionoideae</taxon>
        <taxon>50 kb inversion clade</taxon>
        <taxon>NPAAA clade</taxon>
        <taxon>indigoferoid/millettioid clade</taxon>
        <taxon>Phaseoleae</taxon>
        <taxon>Glycine</taxon>
        <taxon>Glycine subgen. Soja</taxon>
    </lineage>
</organism>
<protein>
    <submittedName>
        <fullName evidence="1">Putative xyloglucan glycosyltransferase 6</fullName>
    </submittedName>
</protein>
<keyword evidence="1" id="KW-0808">Transferase</keyword>
<dbReference type="Proteomes" id="UP000053555">
    <property type="component" value="Unassembled WGS sequence"/>
</dbReference>
<name>A0A0B2PVU4_GLYSO</name>
<dbReference type="EMBL" id="KN663660">
    <property type="protein sequence ID" value="KHN11858.1"/>
    <property type="molecule type" value="Genomic_DNA"/>
</dbReference>